<evidence type="ECO:0000256" key="1">
    <source>
        <dbReference type="ARBA" id="ARBA00022737"/>
    </source>
</evidence>
<dbReference type="PROSITE" id="PS50005">
    <property type="entry name" value="TPR"/>
    <property type="match status" value="1"/>
</dbReference>
<dbReference type="InterPro" id="IPR011990">
    <property type="entry name" value="TPR-like_helical_dom_sf"/>
</dbReference>
<dbReference type="KEGG" id="abac:LuPra_02744"/>
<evidence type="ECO:0000313" key="8">
    <source>
        <dbReference type="Proteomes" id="UP000076079"/>
    </source>
</evidence>
<dbReference type="Gene3D" id="3.40.50.10070">
    <property type="entry name" value="TolB, N-terminal domain"/>
    <property type="match status" value="1"/>
</dbReference>
<feature type="DNA-binding region" description="OmpR/PhoB-type" evidence="5">
    <location>
        <begin position="7"/>
        <end position="105"/>
    </location>
</feature>
<dbReference type="GO" id="GO:0003677">
    <property type="term" value="F:DNA binding"/>
    <property type="evidence" value="ECO:0007669"/>
    <property type="project" value="UniProtKB-UniRule"/>
</dbReference>
<dbReference type="SMART" id="SM00862">
    <property type="entry name" value="Trans_reg_C"/>
    <property type="match status" value="1"/>
</dbReference>
<protein>
    <submittedName>
        <fullName evidence="7">Transcriptional activator CadC</fullName>
    </submittedName>
</protein>
<evidence type="ECO:0000256" key="2">
    <source>
        <dbReference type="ARBA" id="ARBA00022803"/>
    </source>
</evidence>
<dbReference type="GO" id="GO:0006355">
    <property type="term" value="P:regulation of DNA-templated transcription"/>
    <property type="evidence" value="ECO:0007669"/>
    <property type="project" value="InterPro"/>
</dbReference>
<evidence type="ECO:0000256" key="5">
    <source>
        <dbReference type="PROSITE-ProRule" id="PRU01091"/>
    </source>
</evidence>
<dbReference type="PANTHER" id="PTHR44943">
    <property type="entry name" value="CELLULOSE SYNTHASE OPERON PROTEIN C"/>
    <property type="match status" value="1"/>
</dbReference>
<dbReference type="EMBL" id="CP015136">
    <property type="protein sequence ID" value="AMY09527.1"/>
    <property type="molecule type" value="Genomic_DNA"/>
</dbReference>
<dbReference type="Pfam" id="PF14559">
    <property type="entry name" value="TPR_19"/>
    <property type="match status" value="1"/>
</dbReference>
<name>A0A143PLS3_LUTPR</name>
<dbReference type="InterPro" id="IPR001867">
    <property type="entry name" value="OmpR/PhoB-type_DNA-bd"/>
</dbReference>
<dbReference type="InterPro" id="IPR036388">
    <property type="entry name" value="WH-like_DNA-bd_sf"/>
</dbReference>
<evidence type="ECO:0000313" key="7">
    <source>
        <dbReference type="EMBL" id="AMY09527.1"/>
    </source>
</evidence>
<dbReference type="GO" id="GO:0000160">
    <property type="term" value="P:phosphorelay signal transduction system"/>
    <property type="evidence" value="ECO:0007669"/>
    <property type="project" value="InterPro"/>
</dbReference>
<dbReference type="InterPro" id="IPR051685">
    <property type="entry name" value="Ycf3/AcsC/BcsC/TPR_MFPF"/>
</dbReference>
<keyword evidence="8" id="KW-1185">Reference proteome</keyword>
<organism evidence="7 8">
    <name type="scientific">Luteitalea pratensis</name>
    <dbReference type="NCBI Taxonomy" id="1855912"/>
    <lineage>
        <taxon>Bacteria</taxon>
        <taxon>Pseudomonadati</taxon>
        <taxon>Acidobacteriota</taxon>
        <taxon>Vicinamibacteria</taxon>
        <taxon>Vicinamibacterales</taxon>
        <taxon>Vicinamibacteraceae</taxon>
        <taxon>Luteitalea</taxon>
    </lineage>
</organism>
<sequence length="652" mass="71557">MLHVGSGGDFRLGDWLAQPAQCRLSKDGRTVQVRAKVMDLLAYLASRHGQVVSKDDLLNDVWGSQSVSESALTRTVTELRHALGDDADHPHLLETIAKRGYRLIGEVEYVAAGAGASQTASTTPDGDNTAARPAAVSARACTSTAPATAAPLRRHRRVVAAVTCAAALIITSWFVSSGHSRDAAPQAVTSLAVLPFDNGTGDPAIDYISDGITASVMQRLSRVAGLKVISQAAVLYAKKRGDDPQAIAQALGVGSVLTGRLVKRDTRLALALELLDARDARHLWGHRYEVDLREVATLEQAIPVDLVEHLRLTLSAASKRQLARTYTDDAEAHELYLKGRYALKKSHTAGPFLEPFLRSAKQAVTYFEEAIKRDPEYAQAYAGLAYTYLTETGAGLPRQEAARRGRAAAMKALALDPELSEAHLSLGRVLFRDWDFSGADKALTRALDLDPNNEEAHHLYAHLLLELGRIDESLREAQAYLALDPVSEDPMMHFVGHLAWVRQYDDAIAWSVKLRQLNPDAVPWDLCEAYYGKGMYKETAECILERNAGVLTPTQVGDLRSAFARDGIDGVFRVRIEQLKAVTLENHRNIVDIAALYARLGETEESFRYLEQAYAMRAQSVAAIRADVRFDNVRDDPRFADLLRRIGLPPLN</sequence>
<dbReference type="OrthoDB" id="9769030at2"/>
<evidence type="ECO:0000259" key="6">
    <source>
        <dbReference type="PROSITE" id="PS51755"/>
    </source>
</evidence>
<dbReference type="SUPFAM" id="SSF46894">
    <property type="entry name" value="C-terminal effector domain of the bipartite response regulators"/>
    <property type="match status" value="1"/>
</dbReference>
<dbReference type="Proteomes" id="UP000076079">
    <property type="component" value="Chromosome"/>
</dbReference>
<dbReference type="Pfam" id="PF00486">
    <property type="entry name" value="Trans_reg_C"/>
    <property type="match status" value="1"/>
</dbReference>
<keyword evidence="2 4" id="KW-0802">TPR repeat</keyword>
<feature type="domain" description="OmpR/PhoB-type" evidence="6">
    <location>
        <begin position="7"/>
        <end position="105"/>
    </location>
</feature>
<reference evidence="8" key="2">
    <citation type="submission" date="2016-04" db="EMBL/GenBank/DDBJ databases">
        <title>First Complete Genome Sequence of a Subdivision 6 Acidobacterium.</title>
        <authorList>
            <person name="Huang S."/>
            <person name="Vieira S."/>
            <person name="Bunk B."/>
            <person name="Riedel T."/>
            <person name="Sproeer C."/>
            <person name="Overmann J."/>
        </authorList>
    </citation>
    <scope>NUCLEOTIDE SEQUENCE [LARGE SCALE GENOMIC DNA]</scope>
    <source>
        <strain evidence="8">DSM 100886 HEG_-6_39</strain>
    </source>
</reference>
<dbReference type="PROSITE" id="PS51755">
    <property type="entry name" value="OMPR_PHOB"/>
    <property type="match status" value="1"/>
</dbReference>
<dbReference type="NCBIfam" id="NF047558">
    <property type="entry name" value="TPR_END_plus"/>
    <property type="match status" value="1"/>
</dbReference>
<gene>
    <name evidence="7" type="primary">cadC_10</name>
    <name evidence="7" type="ORF">LuPra_02744</name>
</gene>
<dbReference type="SUPFAM" id="SSF48452">
    <property type="entry name" value="TPR-like"/>
    <property type="match status" value="1"/>
</dbReference>
<dbReference type="STRING" id="1855912.LuPra_02744"/>
<dbReference type="InterPro" id="IPR016032">
    <property type="entry name" value="Sig_transdc_resp-reg_C-effctor"/>
</dbReference>
<dbReference type="AlphaFoldDB" id="A0A143PLS3"/>
<evidence type="ECO:0000256" key="4">
    <source>
        <dbReference type="PROSITE-ProRule" id="PRU00339"/>
    </source>
</evidence>
<reference evidence="7 8" key="1">
    <citation type="journal article" date="2016" name="Genome Announc.">
        <title>First Complete Genome Sequence of a Subdivision 6 Acidobacterium Strain.</title>
        <authorList>
            <person name="Huang S."/>
            <person name="Vieira S."/>
            <person name="Bunk B."/>
            <person name="Riedel T."/>
            <person name="Sproer C."/>
            <person name="Overmann J."/>
        </authorList>
    </citation>
    <scope>NUCLEOTIDE SEQUENCE [LARGE SCALE GENOMIC DNA]</scope>
    <source>
        <strain evidence="8">DSM 100886 HEG_-6_39</strain>
    </source>
</reference>
<dbReference type="Gene3D" id="1.25.40.10">
    <property type="entry name" value="Tetratricopeptide repeat domain"/>
    <property type="match status" value="2"/>
</dbReference>
<proteinExistence type="predicted"/>
<evidence type="ECO:0000256" key="3">
    <source>
        <dbReference type="ARBA" id="ARBA00023125"/>
    </source>
</evidence>
<feature type="repeat" description="TPR" evidence="4">
    <location>
        <begin position="420"/>
        <end position="453"/>
    </location>
</feature>
<dbReference type="PANTHER" id="PTHR44943:SF8">
    <property type="entry name" value="TPR REPEAT-CONTAINING PROTEIN MJ0263"/>
    <property type="match status" value="1"/>
</dbReference>
<keyword evidence="3 5" id="KW-0238">DNA-binding</keyword>
<dbReference type="CDD" id="cd00383">
    <property type="entry name" value="trans_reg_C"/>
    <property type="match status" value="1"/>
</dbReference>
<dbReference type="RefSeq" id="WP_110171266.1">
    <property type="nucleotide sequence ID" value="NZ_CP015136.1"/>
</dbReference>
<dbReference type="InterPro" id="IPR019734">
    <property type="entry name" value="TPR_rpt"/>
</dbReference>
<dbReference type="Gene3D" id="1.10.10.10">
    <property type="entry name" value="Winged helix-like DNA-binding domain superfamily/Winged helix DNA-binding domain"/>
    <property type="match status" value="1"/>
</dbReference>
<keyword evidence="1" id="KW-0677">Repeat</keyword>
<accession>A0A143PLS3</accession>